<keyword evidence="2" id="KW-1185">Reference proteome</keyword>
<name>A0ABT1CTF2_9HYPH</name>
<accession>A0ABT1CTF2</accession>
<reference evidence="1 2" key="1">
    <citation type="submission" date="2020-01" db="EMBL/GenBank/DDBJ databases">
        <title>Genomes of bacteria type strains.</title>
        <authorList>
            <person name="Chen J."/>
            <person name="Zhu S."/>
            <person name="Yang J."/>
        </authorList>
    </citation>
    <scope>NUCLEOTIDE SEQUENCE [LARGE SCALE GENOMIC DNA]</scope>
    <source>
        <strain evidence="1 2">DSM 16655</strain>
    </source>
</reference>
<organism evidence="1 2">
    <name type="scientific">Hoeflea alexandrii</name>
    <dbReference type="NCBI Taxonomy" id="288436"/>
    <lineage>
        <taxon>Bacteria</taxon>
        <taxon>Pseudomonadati</taxon>
        <taxon>Pseudomonadota</taxon>
        <taxon>Alphaproteobacteria</taxon>
        <taxon>Hyphomicrobiales</taxon>
        <taxon>Rhizobiaceae</taxon>
        <taxon>Hoeflea</taxon>
    </lineage>
</organism>
<dbReference type="EMBL" id="JAAAML010000002">
    <property type="protein sequence ID" value="MCO6408666.1"/>
    <property type="molecule type" value="Genomic_DNA"/>
</dbReference>
<protein>
    <recommendedName>
        <fullName evidence="3">Transposase</fullName>
    </recommendedName>
</protein>
<gene>
    <name evidence="1" type="ORF">GTW23_10820</name>
</gene>
<evidence type="ECO:0008006" key="3">
    <source>
        <dbReference type="Google" id="ProtNLM"/>
    </source>
</evidence>
<comment type="caution">
    <text evidence="1">The sequence shown here is derived from an EMBL/GenBank/DDBJ whole genome shotgun (WGS) entry which is preliminary data.</text>
</comment>
<evidence type="ECO:0000313" key="1">
    <source>
        <dbReference type="EMBL" id="MCO6408666.1"/>
    </source>
</evidence>
<sequence length="42" mass="4667">MSRDMGSKFRCLAPQVFVLQDHKRLPARFFARISGALSSLGA</sequence>
<proteinExistence type="predicted"/>
<evidence type="ECO:0000313" key="2">
    <source>
        <dbReference type="Proteomes" id="UP001320715"/>
    </source>
</evidence>
<dbReference type="Proteomes" id="UP001320715">
    <property type="component" value="Unassembled WGS sequence"/>
</dbReference>